<dbReference type="Proteomes" id="UP000029445">
    <property type="component" value="Chromosome 7"/>
</dbReference>
<dbReference type="InterPro" id="IPR051783">
    <property type="entry name" value="NAD(P)-dependent_oxidoreduct"/>
</dbReference>
<dbReference type="STRING" id="294750.A0A095D4Q2"/>
<sequence length="301" mass="32485">MKVFVTGATGYVGSHLTPVLLSAGHDLSALARSDVAAEKIEKQGITVVRGSLEDVVILTKAASEADAVIHLAYIHDFEAYGGKPAQVDKAAIRALAEGLKGTDKPLLITSGLPFGTPFATELDPPTFGPRAEAERIFLEYTSQHVRTGIVRLSNVHGDNDRAFVPHVIGQSRTNGVAAYVGEGKTHWAAVHVKDVAQVYKLAIESKTLKGGEILHVVHDEGVEFKKLIEVIASKLGVETKSIAPQEASVFYTYLGRFVQADITGTSNLTRERLGWEPKEKTLLEDLETSETYFATGGDSKY</sequence>
<dbReference type="KEGG" id="cdeu:CNBG_2084"/>
<dbReference type="GO" id="GO:0016853">
    <property type="term" value="F:isomerase activity"/>
    <property type="evidence" value="ECO:0007669"/>
    <property type="project" value="UniProtKB-KW"/>
</dbReference>
<dbReference type="PANTHER" id="PTHR48079">
    <property type="entry name" value="PROTEIN YEEZ"/>
    <property type="match status" value="1"/>
</dbReference>
<dbReference type="HOGENOM" id="CLU_007383_12_3_1"/>
<evidence type="ECO:0000313" key="2">
    <source>
        <dbReference type="EMBL" id="KGB76246.1"/>
    </source>
</evidence>
<dbReference type="VEuPathDB" id="FungiDB:CNBG_2084"/>
<dbReference type="GO" id="GO:0004029">
    <property type="term" value="F:aldehyde dehydrogenase (NAD+) activity"/>
    <property type="evidence" value="ECO:0007669"/>
    <property type="project" value="TreeGrafter"/>
</dbReference>
<evidence type="ECO:0000259" key="1">
    <source>
        <dbReference type="Pfam" id="PF01370"/>
    </source>
</evidence>
<dbReference type="AlphaFoldDB" id="A0A095D4Q2"/>
<feature type="domain" description="NAD-dependent epimerase/dehydratase" evidence="1">
    <location>
        <begin position="3"/>
        <end position="211"/>
    </location>
</feature>
<dbReference type="Pfam" id="PF01370">
    <property type="entry name" value="Epimerase"/>
    <property type="match status" value="1"/>
</dbReference>
<accession>A0A095D4Q2</accession>
<reference evidence="2 3" key="2">
    <citation type="journal article" date="2018" name="Proc. Natl. Acad. Sci.">
        <title>RNAi is a critical determinant of centromere evolution in closely related fungi.</title>
        <authorList>
            <person name="Yadav V."/>
            <person name="Sun S."/>
            <person name="Billmyre R.B."/>
            <person name="Thimmappa B.C."/>
            <person name="Shea T."/>
            <person name="Lintner R."/>
            <person name="Bakkeren G."/>
            <person name="Cuomo C.A."/>
            <person name="Heitman J."/>
            <person name="Sanyal K."/>
        </authorList>
    </citation>
    <scope>NUCLEOTIDE SEQUENCE [LARGE SCALE GENOMIC DNA]</scope>
    <source>
        <strain evidence="2 3">R265</strain>
    </source>
</reference>
<dbReference type="EMBL" id="CP025765">
    <property type="protein sequence ID" value="KGB76246.1"/>
    <property type="molecule type" value="Genomic_DNA"/>
</dbReference>
<dbReference type="OrthoDB" id="10000533at2759"/>
<evidence type="ECO:0000313" key="3">
    <source>
        <dbReference type="Proteomes" id="UP000029445"/>
    </source>
</evidence>
<protein>
    <submittedName>
        <fullName evidence="2">3-beta hydroxysteroid dehydrogenase/isomerase</fullName>
    </submittedName>
</protein>
<organism evidence="2 3">
    <name type="scientific">Cryptococcus deuterogattii (strain R265)</name>
    <name type="common">Cryptococcus gattii VGII (strain R265)</name>
    <dbReference type="NCBI Taxonomy" id="294750"/>
    <lineage>
        <taxon>Eukaryota</taxon>
        <taxon>Fungi</taxon>
        <taxon>Dikarya</taxon>
        <taxon>Basidiomycota</taxon>
        <taxon>Agaricomycotina</taxon>
        <taxon>Tremellomycetes</taxon>
        <taxon>Tremellales</taxon>
        <taxon>Cryptococcaceae</taxon>
        <taxon>Cryptococcus</taxon>
        <taxon>Cryptococcus gattii species complex</taxon>
    </lineage>
</organism>
<keyword evidence="3" id="KW-1185">Reference proteome</keyword>
<dbReference type="RefSeq" id="XP_062882140.1">
    <property type="nucleotide sequence ID" value="XM_063026185.1"/>
</dbReference>
<dbReference type="InterPro" id="IPR001509">
    <property type="entry name" value="Epimerase_deHydtase"/>
</dbReference>
<dbReference type="InterPro" id="IPR036291">
    <property type="entry name" value="NAD(P)-bd_dom_sf"/>
</dbReference>
<keyword evidence="2" id="KW-0413">Isomerase</keyword>
<dbReference type="OMA" id="FKHDIAF"/>
<dbReference type="GeneID" id="88178459"/>
<dbReference type="SUPFAM" id="SSF51735">
    <property type="entry name" value="NAD(P)-binding Rossmann-fold domains"/>
    <property type="match status" value="1"/>
</dbReference>
<gene>
    <name evidence="2" type="ORF">CNBG_2084</name>
</gene>
<dbReference type="CDD" id="cd05262">
    <property type="entry name" value="SDR_a7"/>
    <property type="match status" value="1"/>
</dbReference>
<dbReference type="GO" id="GO:0005737">
    <property type="term" value="C:cytoplasm"/>
    <property type="evidence" value="ECO:0007669"/>
    <property type="project" value="TreeGrafter"/>
</dbReference>
<reference evidence="2 3" key="1">
    <citation type="journal article" date="2011" name="MBio">
        <title>Genome variation in Cryptococcus gattii, an emerging pathogen of immunocompetent hosts.</title>
        <authorList>
            <person name="D'Souza C.A."/>
            <person name="Kronstad J.W."/>
            <person name="Taylor G."/>
            <person name="Warren R."/>
            <person name="Yuen M."/>
            <person name="Hu G."/>
            <person name="Jung W.H."/>
            <person name="Sham A."/>
            <person name="Kidd S.E."/>
            <person name="Tangen K."/>
            <person name="Lee N."/>
            <person name="Zeilmaker T."/>
            <person name="Sawkins J."/>
            <person name="McVicker G."/>
            <person name="Shah S."/>
            <person name="Gnerre S."/>
            <person name="Griggs A."/>
            <person name="Zeng Q."/>
            <person name="Bartlett K."/>
            <person name="Li W."/>
            <person name="Wang X."/>
            <person name="Heitman J."/>
            <person name="Stajich J.E."/>
            <person name="Fraser J.A."/>
            <person name="Meyer W."/>
            <person name="Carter D."/>
            <person name="Schein J."/>
            <person name="Krzywinski M."/>
            <person name="Kwon-Chung K.J."/>
            <person name="Varma A."/>
            <person name="Wang J."/>
            <person name="Brunham R."/>
            <person name="Fyfe M."/>
            <person name="Ouellette B.F."/>
            <person name="Siddiqui A."/>
            <person name="Marra M."/>
            <person name="Jones S."/>
            <person name="Holt R."/>
            <person name="Birren B.W."/>
            <person name="Galagan J.E."/>
            <person name="Cuomo C.A."/>
        </authorList>
    </citation>
    <scope>NUCLEOTIDE SEQUENCE [LARGE SCALE GENOMIC DNA]</scope>
    <source>
        <strain evidence="2 3">R265</strain>
    </source>
</reference>
<dbReference type="PANTHER" id="PTHR48079:SF9">
    <property type="entry name" value="PUTATIVE-RELATED"/>
    <property type="match status" value="1"/>
</dbReference>
<dbReference type="Gene3D" id="3.40.50.720">
    <property type="entry name" value="NAD(P)-binding Rossmann-like Domain"/>
    <property type="match status" value="2"/>
</dbReference>
<name>A0A095D4Q2_CRYD2</name>
<proteinExistence type="predicted"/>